<feature type="binding site" evidence="8 10">
    <location>
        <position position="109"/>
    </location>
    <ligand>
        <name>substrate</name>
    </ligand>
</feature>
<feature type="binding site" evidence="8 10">
    <location>
        <position position="120"/>
    </location>
    <ligand>
        <name>substrate</name>
    </ligand>
</feature>
<keyword evidence="5 8" id="KW-0560">Oxidoreductase</keyword>
<organism evidence="17 18">
    <name type="scientific">Dietzia timorensis</name>
    <dbReference type="NCBI Taxonomy" id="499555"/>
    <lineage>
        <taxon>Bacteria</taxon>
        <taxon>Bacillati</taxon>
        <taxon>Actinomycetota</taxon>
        <taxon>Actinomycetes</taxon>
        <taxon>Mycobacteriales</taxon>
        <taxon>Dietziaceae</taxon>
        <taxon>Dietzia</taxon>
    </lineage>
</organism>
<dbReference type="SUPFAM" id="SSF51735">
    <property type="entry name" value="NAD(P)-binding Rossmann-fold domains"/>
    <property type="match status" value="1"/>
</dbReference>
<evidence type="ECO:0000256" key="13">
    <source>
        <dbReference type="RuleBase" id="RU000584"/>
    </source>
</evidence>
<comment type="similarity">
    <text evidence="2 8 13">Belongs to the glutamyl-tRNA reductase family.</text>
</comment>
<evidence type="ECO:0000259" key="15">
    <source>
        <dbReference type="Pfam" id="PF01488"/>
    </source>
</evidence>
<evidence type="ECO:0000256" key="12">
    <source>
        <dbReference type="PIRSR" id="PIRSR000445-4"/>
    </source>
</evidence>
<dbReference type="EC" id="1.2.1.70" evidence="3 8"/>
<dbReference type="NCBIfam" id="TIGR01035">
    <property type="entry name" value="hemA"/>
    <property type="match status" value="1"/>
</dbReference>
<comment type="subunit">
    <text evidence="8">Homodimer.</text>
</comment>
<dbReference type="InterPro" id="IPR015896">
    <property type="entry name" value="4pyrrol_synth_GluRdtase_dimer"/>
</dbReference>
<reference evidence="17 18" key="1">
    <citation type="submission" date="2016-06" db="EMBL/GenBank/DDBJ databases">
        <title>Complete genome sequence of a saline-alkali tolerant type strain Dietzia timorensis ID05-A0528T.</title>
        <authorList>
            <person name="Wu X."/>
        </authorList>
    </citation>
    <scope>NUCLEOTIDE SEQUENCE [LARGE SCALE GENOMIC DNA]</scope>
    <source>
        <strain evidence="17 18">ID05-A0528</strain>
    </source>
</reference>
<dbReference type="SUPFAM" id="SSF69075">
    <property type="entry name" value="Glutamyl tRNA-reductase dimerization domain"/>
    <property type="match status" value="1"/>
</dbReference>
<dbReference type="AlphaFoldDB" id="A0A173LRC7"/>
<evidence type="ECO:0000256" key="3">
    <source>
        <dbReference type="ARBA" id="ARBA00012970"/>
    </source>
</evidence>
<dbReference type="InterPro" id="IPR015895">
    <property type="entry name" value="4pyrrol_synth_GluRdtase_N"/>
</dbReference>
<dbReference type="EMBL" id="CP015961">
    <property type="protein sequence ID" value="ANI93430.1"/>
    <property type="molecule type" value="Genomic_DNA"/>
</dbReference>
<comment type="function">
    <text evidence="8">Catalyzes the NADPH-dependent reduction of glutamyl-tRNA(Glu) to glutamate 1-semialdehyde (GSA).</text>
</comment>
<evidence type="ECO:0000313" key="17">
    <source>
        <dbReference type="EMBL" id="ANI93430.1"/>
    </source>
</evidence>
<dbReference type="Pfam" id="PF00745">
    <property type="entry name" value="GlutR_dimer"/>
    <property type="match status" value="1"/>
</dbReference>
<evidence type="ECO:0000313" key="18">
    <source>
        <dbReference type="Proteomes" id="UP000186104"/>
    </source>
</evidence>
<dbReference type="FunFam" id="3.30.460.30:FF:000001">
    <property type="entry name" value="Glutamyl-tRNA reductase"/>
    <property type="match status" value="1"/>
</dbReference>
<dbReference type="STRING" id="499555.BJL86_2670"/>
<dbReference type="KEGG" id="dtm:BJL86_2670"/>
<dbReference type="OrthoDB" id="110209at2"/>
<dbReference type="Pfam" id="PF01488">
    <property type="entry name" value="Shikimate_DH"/>
    <property type="match status" value="1"/>
</dbReference>
<dbReference type="InterPro" id="IPR006151">
    <property type="entry name" value="Shikm_DH/Glu-tRNA_Rdtase"/>
</dbReference>
<evidence type="ECO:0000259" key="14">
    <source>
        <dbReference type="Pfam" id="PF00745"/>
    </source>
</evidence>
<comment type="domain">
    <text evidence="8">Possesses an unusual extended V-shaped dimeric structure with each monomer consisting of three distinct domains arranged along a curved 'spinal' alpha-helix. The N-terminal catalytic domain specifically recognizes the glutamate moiety of the substrate. The second domain is the NADPH-binding domain, and the third C-terminal domain is responsible for dimerization.</text>
</comment>
<feature type="domain" description="Quinate/shikimate 5-dehydrogenase/glutamyl-tRNA reductase" evidence="15">
    <location>
        <begin position="192"/>
        <end position="326"/>
    </location>
</feature>
<feature type="binding site" evidence="8 11">
    <location>
        <begin position="201"/>
        <end position="206"/>
    </location>
    <ligand>
        <name>NADP(+)</name>
        <dbReference type="ChEBI" id="CHEBI:58349"/>
    </ligand>
</feature>
<dbReference type="PANTHER" id="PTHR43013:SF1">
    <property type="entry name" value="GLUTAMYL-TRNA REDUCTASE"/>
    <property type="match status" value="1"/>
</dbReference>
<dbReference type="PROSITE" id="PS00747">
    <property type="entry name" value="GLUTR"/>
    <property type="match status" value="1"/>
</dbReference>
<feature type="binding site" evidence="8 10">
    <location>
        <begin position="49"/>
        <end position="52"/>
    </location>
    <ligand>
        <name>substrate</name>
    </ligand>
</feature>
<proteinExistence type="inferred from homology"/>
<dbReference type="InterPro" id="IPR036453">
    <property type="entry name" value="GluRdtase_dimer_dom_sf"/>
</dbReference>
<dbReference type="SUPFAM" id="SSF69742">
    <property type="entry name" value="Glutamyl tRNA-reductase catalytic, N-terminal domain"/>
    <property type="match status" value="1"/>
</dbReference>
<sequence length="450" mass="47317">MSVLVVGMSYSSASVSLLERVAVVESERDAFTARLLESSAIREAMLVSTCNRVEVYAEVDAFHPALELITATLAANAELTVEEIAESVYVRYSQAAAEHIFSVSSGLDSLVVGEQQIIGQIRSAYHDAAASGAAGTTLHRLAQRALHVGKRVHTETNIDSAGASMVTVALGKAADIVGQVGSVDDGGDHRPLEGLNAAVIGAGAMGGLAVAHLGRGGVSHIHVLNRTSERAARLAEIARDSGTEATALPMEQLDEAIAAADVVFVCTGAANTVVTLADVHSGLAKREARGEDPRPLVLCDLGLPRDVDPAVAGLPDVAIVDISQLAEDPGARAATRDKAIAREIVATELADYVSGERVAEVGPLISQLRGRGAQVVTAELRRFDSRNADLDAATRDEVERTVRRVVDKLLHPPTVKFKELAAQPGGDTYADIMRELFDLGNEVKKGSVHE</sequence>
<dbReference type="Proteomes" id="UP000186104">
    <property type="component" value="Chromosome"/>
</dbReference>
<name>A0A173LRC7_9ACTN</name>
<dbReference type="NCBIfam" id="NF000744">
    <property type="entry name" value="PRK00045.1-3"/>
    <property type="match status" value="1"/>
</dbReference>
<dbReference type="InterPro" id="IPR036291">
    <property type="entry name" value="NAD(P)-bd_dom_sf"/>
</dbReference>
<dbReference type="RefSeq" id="WP_082908659.1">
    <property type="nucleotide sequence ID" value="NZ_CP015961.1"/>
</dbReference>
<evidence type="ECO:0000256" key="1">
    <source>
        <dbReference type="ARBA" id="ARBA00005059"/>
    </source>
</evidence>
<feature type="binding site" evidence="8 10">
    <location>
        <begin position="114"/>
        <end position="116"/>
    </location>
    <ligand>
        <name>substrate</name>
    </ligand>
</feature>
<protein>
    <recommendedName>
        <fullName evidence="3 8">Glutamyl-tRNA reductase</fullName>
        <shortName evidence="8">GluTR</shortName>
        <ecNumber evidence="3 8">1.2.1.70</ecNumber>
    </recommendedName>
</protein>
<evidence type="ECO:0000256" key="7">
    <source>
        <dbReference type="ARBA" id="ARBA00047464"/>
    </source>
</evidence>
<dbReference type="InterPro" id="IPR036343">
    <property type="entry name" value="GluRdtase_N_sf"/>
</dbReference>
<dbReference type="InterPro" id="IPR018214">
    <property type="entry name" value="GluRdtase_CS"/>
</dbReference>
<evidence type="ECO:0000259" key="16">
    <source>
        <dbReference type="Pfam" id="PF05201"/>
    </source>
</evidence>
<feature type="active site" description="Nucleophile" evidence="8 9">
    <location>
        <position position="50"/>
    </location>
</feature>
<evidence type="ECO:0000256" key="5">
    <source>
        <dbReference type="ARBA" id="ARBA00023002"/>
    </source>
</evidence>
<gene>
    <name evidence="8" type="primary">hemA</name>
    <name evidence="17" type="ORF">BJL86_2670</name>
</gene>
<evidence type="ECO:0000256" key="9">
    <source>
        <dbReference type="PIRSR" id="PIRSR000445-1"/>
    </source>
</evidence>
<dbReference type="CDD" id="cd05213">
    <property type="entry name" value="NAD_bind_Glutamyl_tRNA_reduct"/>
    <property type="match status" value="1"/>
</dbReference>
<comment type="catalytic activity">
    <reaction evidence="7 8 13">
        <text>(S)-4-amino-5-oxopentanoate + tRNA(Glu) + NADP(+) = L-glutamyl-tRNA(Glu) + NADPH + H(+)</text>
        <dbReference type="Rhea" id="RHEA:12344"/>
        <dbReference type="Rhea" id="RHEA-COMP:9663"/>
        <dbReference type="Rhea" id="RHEA-COMP:9680"/>
        <dbReference type="ChEBI" id="CHEBI:15378"/>
        <dbReference type="ChEBI" id="CHEBI:57501"/>
        <dbReference type="ChEBI" id="CHEBI:57783"/>
        <dbReference type="ChEBI" id="CHEBI:58349"/>
        <dbReference type="ChEBI" id="CHEBI:78442"/>
        <dbReference type="ChEBI" id="CHEBI:78520"/>
        <dbReference type="EC" id="1.2.1.70"/>
    </reaction>
</comment>
<keyword evidence="18" id="KW-1185">Reference proteome</keyword>
<dbReference type="Gene3D" id="3.30.460.30">
    <property type="entry name" value="Glutamyl-tRNA reductase, N-terminal domain"/>
    <property type="match status" value="1"/>
</dbReference>
<dbReference type="Gene3D" id="3.40.50.720">
    <property type="entry name" value="NAD(P)-binding Rossmann-like Domain"/>
    <property type="match status" value="1"/>
</dbReference>
<feature type="site" description="Important for activity" evidence="8 12">
    <location>
        <position position="99"/>
    </location>
</feature>
<dbReference type="Pfam" id="PF05201">
    <property type="entry name" value="GlutR_N"/>
    <property type="match status" value="1"/>
</dbReference>
<evidence type="ECO:0000256" key="8">
    <source>
        <dbReference type="HAMAP-Rule" id="MF_00087"/>
    </source>
</evidence>
<dbReference type="GO" id="GO:0008883">
    <property type="term" value="F:glutamyl-tRNA reductase activity"/>
    <property type="evidence" value="ECO:0007669"/>
    <property type="project" value="UniProtKB-UniRule"/>
</dbReference>
<dbReference type="PIRSF" id="PIRSF000445">
    <property type="entry name" value="4pyrrol_synth_GluRdtase"/>
    <property type="match status" value="1"/>
</dbReference>
<keyword evidence="6 8" id="KW-0627">Porphyrin biosynthesis</keyword>
<feature type="domain" description="Tetrapyrrole biosynthesis glutamyl-tRNA reductase dimerisation" evidence="14">
    <location>
        <begin position="341"/>
        <end position="439"/>
    </location>
</feature>
<dbReference type="HAMAP" id="MF_00087">
    <property type="entry name" value="Glu_tRNA_reductase"/>
    <property type="match status" value="1"/>
</dbReference>
<feature type="domain" description="Glutamyl-tRNA reductase N-terminal" evidence="16">
    <location>
        <begin position="6"/>
        <end position="156"/>
    </location>
</feature>
<dbReference type="GO" id="GO:0050661">
    <property type="term" value="F:NADP binding"/>
    <property type="evidence" value="ECO:0007669"/>
    <property type="project" value="InterPro"/>
</dbReference>
<keyword evidence="4 8" id="KW-0521">NADP</keyword>
<dbReference type="GO" id="GO:0019353">
    <property type="term" value="P:protoporphyrinogen IX biosynthetic process from glutamate"/>
    <property type="evidence" value="ECO:0007669"/>
    <property type="project" value="TreeGrafter"/>
</dbReference>
<comment type="miscellaneous">
    <text evidence="8">During catalysis, the active site Cys acts as a nucleophile attacking the alpha-carbonyl group of tRNA-bound glutamate with the formation of a thioester intermediate between enzyme and glutamate, and the concomitant release of tRNA(Glu). The thioester intermediate is finally reduced by direct hydride transfer from NADPH, to form the product GSA.</text>
</comment>
<evidence type="ECO:0000256" key="2">
    <source>
        <dbReference type="ARBA" id="ARBA00005916"/>
    </source>
</evidence>
<evidence type="ECO:0000256" key="4">
    <source>
        <dbReference type="ARBA" id="ARBA00022857"/>
    </source>
</evidence>
<evidence type="ECO:0000256" key="6">
    <source>
        <dbReference type="ARBA" id="ARBA00023244"/>
    </source>
</evidence>
<dbReference type="UniPathway" id="UPA00251">
    <property type="reaction ID" value="UER00316"/>
</dbReference>
<dbReference type="PANTHER" id="PTHR43013">
    <property type="entry name" value="GLUTAMYL-TRNA REDUCTASE"/>
    <property type="match status" value="1"/>
</dbReference>
<evidence type="ECO:0000256" key="11">
    <source>
        <dbReference type="PIRSR" id="PIRSR000445-3"/>
    </source>
</evidence>
<evidence type="ECO:0000256" key="10">
    <source>
        <dbReference type="PIRSR" id="PIRSR000445-2"/>
    </source>
</evidence>
<comment type="pathway">
    <text evidence="1 8 13">Porphyrin-containing compound metabolism; protoporphyrin-IX biosynthesis; 5-aminolevulinate from L-glutamyl-tRNA(Glu): step 1/2.</text>
</comment>
<accession>A0A173LRC7</accession>
<dbReference type="InterPro" id="IPR000343">
    <property type="entry name" value="4pyrrol_synth_GluRdtase"/>
</dbReference>